<feature type="region of interest" description="Disordered" evidence="11">
    <location>
        <begin position="625"/>
        <end position="658"/>
    </location>
</feature>
<name>A0A7R9EM07_9NEOP</name>
<dbReference type="InterPro" id="IPR023088">
    <property type="entry name" value="PDEase"/>
</dbReference>
<dbReference type="CDD" id="cd00077">
    <property type="entry name" value="HDc"/>
    <property type="match status" value="1"/>
</dbReference>
<evidence type="ECO:0000256" key="3">
    <source>
        <dbReference type="ARBA" id="ARBA00022723"/>
    </source>
</evidence>
<evidence type="ECO:0000256" key="9">
    <source>
        <dbReference type="PIRSR" id="PIRSR623088-3"/>
    </source>
</evidence>
<feature type="binding site" evidence="8">
    <location>
        <begin position="325"/>
        <end position="329"/>
    </location>
    <ligand>
        <name>AMP</name>
        <dbReference type="ChEBI" id="CHEBI:456215"/>
    </ligand>
</feature>
<feature type="region of interest" description="Disordered" evidence="11">
    <location>
        <begin position="758"/>
        <end position="1016"/>
    </location>
</feature>
<evidence type="ECO:0000256" key="1">
    <source>
        <dbReference type="ARBA" id="ARBA00000583"/>
    </source>
</evidence>
<accession>A0A7R9EM07</accession>
<feature type="binding site" evidence="8">
    <location>
        <position position="475"/>
    </location>
    <ligand>
        <name>AMP</name>
        <dbReference type="ChEBI" id="CHEBI:456215"/>
    </ligand>
</feature>
<organism evidence="13">
    <name type="scientific">Timema bartmani</name>
    <dbReference type="NCBI Taxonomy" id="61472"/>
    <lineage>
        <taxon>Eukaryota</taxon>
        <taxon>Metazoa</taxon>
        <taxon>Ecdysozoa</taxon>
        <taxon>Arthropoda</taxon>
        <taxon>Hexapoda</taxon>
        <taxon>Insecta</taxon>
        <taxon>Pterygota</taxon>
        <taxon>Neoptera</taxon>
        <taxon>Polyneoptera</taxon>
        <taxon>Phasmatodea</taxon>
        <taxon>Timematodea</taxon>
        <taxon>Timematoidea</taxon>
        <taxon>Timematidae</taxon>
        <taxon>Timema</taxon>
    </lineage>
</organism>
<feature type="compositionally biased region" description="Basic residues" evidence="11">
    <location>
        <begin position="807"/>
        <end position="820"/>
    </location>
</feature>
<dbReference type="PROSITE" id="PS00126">
    <property type="entry name" value="PDEASE_I_1"/>
    <property type="match status" value="1"/>
</dbReference>
<feature type="compositionally biased region" description="Low complexity" evidence="11">
    <location>
        <begin position="863"/>
        <end position="877"/>
    </location>
</feature>
<feature type="compositionally biased region" description="Low complexity" evidence="11">
    <location>
        <begin position="839"/>
        <end position="851"/>
    </location>
</feature>
<comment type="similarity">
    <text evidence="6">Belongs to the cyclic nucleotide phosphodiesterase family. PDE9 subfamily.</text>
</comment>
<feature type="active site" description="Proton donor" evidence="7">
    <location>
        <position position="325"/>
    </location>
</feature>
<proteinExistence type="inferred from homology"/>
<comment type="pathway">
    <text evidence="5">Purine metabolism; 3',5'-cyclic GMP degradation; GMP from 3',5'-cyclic GMP: step 1/1.</text>
</comment>
<dbReference type="Pfam" id="PF00233">
    <property type="entry name" value="PDEase_I"/>
    <property type="match status" value="1"/>
</dbReference>
<dbReference type="AlphaFoldDB" id="A0A7R9EM07"/>
<comment type="catalytic activity">
    <reaction evidence="1">
        <text>3',5'-cyclic GMP + H2O = GMP + H(+)</text>
        <dbReference type="Rhea" id="RHEA:16957"/>
        <dbReference type="ChEBI" id="CHEBI:15377"/>
        <dbReference type="ChEBI" id="CHEBI:15378"/>
        <dbReference type="ChEBI" id="CHEBI:57746"/>
        <dbReference type="ChEBI" id="CHEBI:58115"/>
        <dbReference type="EC" id="3.1.4.35"/>
    </reaction>
</comment>
<keyword evidence="3 9" id="KW-0479">Metal-binding</keyword>
<feature type="binding site" evidence="9">
    <location>
        <position position="329"/>
    </location>
    <ligand>
        <name>Zn(2+)</name>
        <dbReference type="ChEBI" id="CHEBI:29105"/>
        <label>1</label>
    </ligand>
</feature>
<evidence type="ECO:0000256" key="4">
    <source>
        <dbReference type="ARBA" id="ARBA00022801"/>
    </source>
</evidence>
<dbReference type="SMART" id="SM00471">
    <property type="entry name" value="HDc"/>
    <property type="match status" value="1"/>
</dbReference>
<dbReference type="PANTHER" id="PTHR11347">
    <property type="entry name" value="CYCLIC NUCLEOTIDE PHOSPHODIESTERASE"/>
    <property type="match status" value="1"/>
</dbReference>
<feature type="compositionally biased region" description="Basic and acidic residues" evidence="11">
    <location>
        <begin position="758"/>
        <end position="780"/>
    </location>
</feature>
<keyword evidence="2" id="KW-0140">cGMP</keyword>
<dbReference type="SUPFAM" id="SSF109604">
    <property type="entry name" value="HD-domain/PDEase-like"/>
    <property type="match status" value="1"/>
</dbReference>
<feature type="binding site" evidence="9">
    <location>
        <position position="475"/>
    </location>
    <ligand>
        <name>Zn(2+)</name>
        <dbReference type="ChEBI" id="CHEBI:29105"/>
        <label>1</label>
    </ligand>
</feature>
<dbReference type="GO" id="GO:0047555">
    <property type="term" value="F:3',5'-cyclic-GMP phosphodiesterase activity"/>
    <property type="evidence" value="ECO:0007669"/>
    <property type="project" value="UniProtKB-EC"/>
</dbReference>
<dbReference type="EMBL" id="OD564302">
    <property type="protein sequence ID" value="CAD7437677.1"/>
    <property type="molecule type" value="Genomic_DNA"/>
</dbReference>
<feature type="domain" description="PDEase" evidence="12">
    <location>
        <begin position="240"/>
        <end position="570"/>
    </location>
</feature>
<sequence>MLGTGEPIISLNQQFQISAHARLTTHVLYSQKLADSFVGRCERVNQALYWPTDEIEVPEEGVLGATMRRLGGDPWTDARTASYSSHRRQESRKTEEVRFRTSIAPQELKELFRTAAEAGPYDILKLLTSGGQMLNITPSLPSNSVDSPYQLKIVAINCKGMVLDGMELDLSSFEERVSRLEKQLIEECHGLPPTVHKLKTSVDDFRDKLEKSEHLSWLGFYKESPAPLFTESYKNLQYRRKNDVQTQQVWERFLNICEVSLSEEVRQCLRQPSFDCCQWEDEEILVLLQQMYLDLDFLTKFNIDLRVLRNFLFEVYTNYNEIPFHNFKHCFCVAQMMYAIVWTVDLTSKIGDLETMILLTSCICHDLDHPGYNNIYQINAKTELALRYNDISPLENHHCSVAFRILENPEWNIFQSLKGETFRQVREGIIRCILATDMARHNEILAQFKDVTPEFDFNNKIHTNLLSMILIKVADISNEARPLDVAEPWLDKLLQEFFKQSDAEKLEGLPVTPFMDRDKITKPSSQCSFIGFVLLPLFEALGDLFTELQGVIVQPVRDALDYYRRLNDAAKDERMHRKSVVEAALGSSDSVITSGESNQGSIAKSVSTHSVKSRRSLSNLLVRARSRSVDDEDVTPEGVEEMLEQDEEDTDQTVTEVEVSEKTLKFKISTEGSITGGKSYPGSRKGSKDKSQLHDYTYSELAKAIKDRDKELNRSDSPMKVFSRVSSTSPISSHDGFLMEHHEEVVVSQKTFQDDKCNIIMDDSKSPKKTKEESGIDISDHGNSPSTSYFTSNSQSDNGHKAMTLPKVKKSQRHSQRRWRAFLGGSKSDIPTSSPELMPSTPSQSQSPSFPNKRLTFHNKRNSCSSSSDTGKSSQTTLKFELQQSDCLTNEQKYPKEDNCGQERSGYAVQKKQMSTHKAMSSTRQQPPLTGSLDSVLQDKTSTGNNNNHKKTSKTSAAVSCSPPEFSRLDKTDVEDTQTSKARSQHHGWISSIASSFRTKKSQVHENSKTSNTLPE</sequence>
<dbReference type="FunFam" id="1.10.1300.10:FF:000006">
    <property type="entry name" value="Phosphodiesterase 9A"/>
    <property type="match status" value="1"/>
</dbReference>
<comment type="cofactor">
    <cofactor evidence="10">
        <name>a divalent metal cation</name>
        <dbReference type="ChEBI" id="CHEBI:60240"/>
    </cofactor>
    <text evidence="10">Binds 2 divalent metal cations per subunit. Site 1 may preferentially bind zinc ions, while site 2 has a preference for magnesium and/or manganese ions.</text>
</comment>
<evidence type="ECO:0000256" key="7">
    <source>
        <dbReference type="PIRSR" id="PIRSR623088-1"/>
    </source>
</evidence>
<gene>
    <name evidence="13" type="ORF">TBIB3V08_LOCUS284</name>
</gene>
<dbReference type="InterPro" id="IPR023174">
    <property type="entry name" value="PDEase_CS"/>
</dbReference>
<dbReference type="InterPro" id="IPR002073">
    <property type="entry name" value="PDEase_catalytic_dom"/>
</dbReference>
<feature type="binding site" evidence="8">
    <location>
        <position position="366"/>
    </location>
    <ligand>
        <name>AMP</name>
        <dbReference type="ChEBI" id="CHEBI:456215"/>
    </ligand>
</feature>
<dbReference type="EC" id="3.1.4.-" evidence="10"/>
<keyword evidence="4 10" id="KW-0378">Hydrolase</keyword>
<dbReference type="InterPro" id="IPR003607">
    <property type="entry name" value="HD/PDEase_dom"/>
</dbReference>
<dbReference type="GO" id="GO:0046872">
    <property type="term" value="F:metal ion binding"/>
    <property type="evidence" value="ECO:0007669"/>
    <property type="project" value="UniProtKB-KW"/>
</dbReference>
<feature type="region of interest" description="Disordered" evidence="11">
    <location>
        <begin position="672"/>
        <end position="694"/>
    </location>
</feature>
<evidence type="ECO:0000256" key="2">
    <source>
        <dbReference type="ARBA" id="ARBA00022535"/>
    </source>
</evidence>
<evidence type="ECO:0000256" key="8">
    <source>
        <dbReference type="PIRSR" id="PIRSR623088-2"/>
    </source>
</evidence>
<dbReference type="Gene3D" id="1.10.1300.10">
    <property type="entry name" value="3'5'-cyclic nucleotide phosphodiesterase, catalytic domain"/>
    <property type="match status" value="1"/>
</dbReference>
<feature type="compositionally biased region" description="Polar residues" evidence="11">
    <location>
        <begin position="912"/>
        <end position="939"/>
    </location>
</feature>
<dbReference type="PRINTS" id="PR00387">
    <property type="entry name" value="PDIESTERASE1"/>
</dbReference>
<feature type="binding site" evidence="9">
    <location>
        <position position="366"/>
    </location>
    <ligand>
        <name>Zn(2+)</name>
        <dbReference type="ChEBI" id="CHEBI:29105"/>
        <label>2</label>
    </ligand>
</feature>
<feature type="binding site" evidence="8">
    <location>
        <position position="526"/>
    </location>
    <ligand>
        <name>AMP</name>
        <dbReference type="ChEBI" id="CHEBI:456215"/>
    </ligand>
</feature>
<feature type="binding site" evidence="9">
    <location>
        <position position="366"/>
    </location>
    <ligand>
        <name>Zn(2+)</name>
        <dbReference type="ChEBI" id="CHEBI:29105"/>
        <label>1</label>
    </ligand>
</feature>
<evidence type="ECO:0000256" key="5">
    <source>
        <dbReference type="ARBA" id="ARBA00037913"/>
    </source>
</evidence>
<protein>
    <recommendedName>
        <fullName evidence="10">Phosphodiesterase</fullName>
        <ecNumber evidence="10">3.1.4.-</ecNumber>
    </recommendedName>
</protein>
<evidence type="ECO:0000256" key="11">
    <source>
        <dbReference type="SAM" id="MobiDB-lite"/>
    </source>
</evidence>
<dbReference type="GO" id="GO:0007165">
    <property type="term" value="P:signal transduction"/>
    <property type="evidence" value="ECO:0007669"/>
    <property type="project" value="InterPro"/>
</dbReference>
<feature type="compositionally biased region" description="Acidic residues" evidence="11">
    <location>
        <begin position="630"/>
        <end position="651"/>
    </location>
</feature>
<reference evidence="13" key="1">
    <citation type="submission" date="2020-11" db="EMBL/GenBank/DDBJ databases">
        <authorList>
            <person name="Tran Van P."/>
        </authorList>
    </citation>
    <scope>NUCLEOTIDE SEQUENCE</scope>
</reference>
<feature type="compositionally biased region" description="Polar residues" evidence="11">
    <location>
        <begin position="781"/>
        <end position="797"/>
    </location>
</feature>
<evidence type="ECO:0000256" key="6">
    <source>
        <dbReference type="ARBA" id="ARBA00061167"/>
    </source>
</evidence>
<dbReference type="InterPro" id="IPR036971">
    <property type="entry name" value="PDEase_catalytic_dom_sf"/>
</dbReference>
<evidence type="ECO:0000256" key="10">
    <source>
        <dbReference type="RuleBase" id="RU363067"/>
    </source>
</evidence>
<feature type="compositionally biased region" description="Polar residues" evidence="11">
    <location>
        <begin position="882"/>
        <end position="892"/>
    </location>
</feature>
<evidence type="ECO:0000259" key="12">
    <source>
        <dbReference type="PROSITE" id="PS51845"/>
    </source>
</evidence>
<evidence type="ECO:0000313" key="13">
    <source>
        <dbReference type="EMBL" id="CAD7437677.1"/>
    </source>
</evidence>
<dbReference type="PROSITE" id="PS51845">
    <property type="entry name" value="PDEASE_I_2"/>
    <property type="match status" value="1"/>
</dbReference>
<feature type="binding site" evidence="9">
    <location>
        <position position="365"/>
    </location>
    <ligand>
        <name>Zn(2+)</name>
        <dbReference type="ChEBI" id="CHEBI:29105"/>
        <label>1</label>
    </ligand>
</feature>